<evidence type="ECO:0000256" key="1">
    <source>
        <dbReference type="ARBA" id="ARBA00023157"/>
    </source>
</evidence>
<organism evidence="5 6">
    <name type="scientific">Patiria miniata</name>
    <name type="common">Bat star</name>
    <name type="synonym">Asterina miniata</name>
    <dbReference type="NCBI Taxonomy" id="46514"/>
    <lineage>
        <taxon>Eukaryota</taxon>
        <taxon>Metazoa</taxon>
        <taxon>Echinodermata</taxon>
        <taxon>Eleutherozoa</taxon>
        <taxon>Asterozoa</taxon>
        <taxon>Asteroidea</taxon>
        <taxon>Valvatacea</taxon>
        <taxon>Valvatida</taxon>
        <taxon>Asterinidae</taxon>
        <taxon>Patiria</taxon>
    </lineage>
</organism>
<keyword evidence="1" id="KW-1015">Disulfide bond</keyword>
<evidence type="ECO:0000313" key="5">
    <source>
        <dbReference type="EnsemblMetazoa" id="XP_038044617.1"/>
    </source>
</evidence>
<dbReference type="SUPFAM" id="SSF57603">
    <property type="entry name" value="FnI-like domain"/>
    <property type="match status" value="1"/>
</dbReference>
<dbReference type="InterPro" id="IPR006207">
    <property type="entry name" value="Cys_knot_C"/>
</dbReference>
<sequence length="875" mass="95715">METMKDETTTTVRATTEAETTTKTTTTAKITKLATPITKETCSDVLTPFTSRRLEVDGQMPATRILRVPFTTPVTLTEVMLQGDAQGNAIESFNVRYRLYEGDKTLELQGDSGPKVFNVPWDVDVTNPVTVPLPFTELDNLIEITLYNLIVPENKAVSFIAEFHGCVKLPIITPSTTTLVTTTTSTTTAPTSTAPEMLNTMQSSTVTTTTAKATTTEVTRQTVKKVTEPEKLCDKDLSKFDEITVTRSTDLGSMSASEPWRPSNGNPKLTVTFDPPVVVRSLTAEQDDDFDFMVLYLLPGSSTKYIIKDSNGKLKLFNGGADPVKQYLPEDMVEIQALELLYRSQISADPDSGPEVNLNLFGCFDHLTTTAVTTTVSKVETTPKETMKPTVEIKTTTERVSLSPTQKVIITATSIPGKETSTVKETISSAETVTESVSETKEAGVTSFKASTTVTTQNPLTTTLGICTENLETSPALIGIDIERTTSMPDNGESSFRTADVWIPSVSDDGTVPYVKLQSDYPLRLNALKMAGDGRGNGVTQFRLKYLPVGSETETYYKDSTTGVVKTFSGRLTTQSSKPVWVYLKEPTEPIESLTVEITAYQGTQPALRIDFFGCAGQPMTTTKQSTFERVTSAEKVVTTVTESINNVVTSTKQTIELLGTTTESTTTEGPQTPHVGVTVAPTEEEGGTTEMATTAETTTTEAPGCMYNGRMYQYGEELPSRDPCSRRLCELGAGILEIREECDLRCDGKLRYVEEQCCPICEKESRQCLRESKLETLRIGNCVSEEPVQFTYCNGGCPSRAFIDMLPGRAELSRDCRCCQPSTMGVRETRLNCDGVMQEYSYQVIETCSCEVCTFSLPNQPENSDNSGQPPNGR</sequence>
<reference evidence="5" key="1">
    <citation type="submission" date="2022-11" db="UniProtKB">
        <authorList>
            <consortium name="EnsemblMetazoa"/>
        </authorList>
    </citation>
    <scope>IDENTIFICATION</scope>
</reference>
<dbReference type="EnsemblMetazoa" id="XM_038188689.1">
    <property type="protein sequence ID" value="XP_038044617.1"/>
    <property type="gene ID" value="LOC119719290"/>
</dbReference>
<keyword evidence="6" id="KW-1185">Reference proteome</keyword>
<accession>A0A913YYY9</accession>
<dbReference type="OrthoDB" id="10071893at2759"/>
<evidence type="ECO:0000259" key="4">
    <source>
        <dbReference type="PROSITE" id="PS01225"/>
    </source>
</evidence>
<dbReference type="GeneID" id="119719290"/>
<evidence type="ECO:0000313" key="6">
    <source>
        <dbReference type="Proteomes" id="UP000887568"/>
    </source>
</evidence>
<dbReference type="Proteomes" id="UP000887568">
    <property type="component" value="Unplaced"/>
</dbReference>
<protein>
    <recommendedName>
        <fullName evidence="4">CTCK domain-containing protein</fullName>
    </recommendedName>
</protein>
<dbReference type="SMART" id="SM00041">
    <property type="entry name" value="CT"/>
    <property type="match status" value="1"/>
</dbReference>
<dbReference type="Gene3D" id="2.60.120.260">
    <property type="entry name" value="Galactose-binding domain-like"/>
    <property type="match status" value="1"/>
</dbReference>
<proteinExistence type="predicted"/>
<evidence type="ECO:0000256" key="2">
    <source>
        <dbReference type="PROSITE-ProRule" id="PRU00039"/>
    </source>
</evidence>
<feature type="compositionally biased region" description="Low complexity" evidence="3">
    <location>
        <begin position="9"/>
        <end position="20"/>
    </location>
</feature>
<dbReference type="AlphaFoldDB" id="A0A913YYY9"/>
<dbReference type="PROSITE" id="PS01225">
    <property type="entry name" value="CTCK_2"/>
    <property type="match status" value="1"/>
</dbReference>
<feature type="domain" description="CTCK" evidence="4">
    <location>
        <begin position="762"/>
        <end position="855"/>
    </location>
</feature>
<evidence type="ECO:0000256" key="3">
    <source>
        <dbReference type="SAM" id="MobiDB-lite"/>
    </source>
</evidence>
<dbReference type="RefSeq" id="XP_038044617.1">
    <property type="nucleotide sequence ID" value="XM_038188689.1"/>
</dbReference>
<comment type="caution">
    <text evidence="2">Lacks conserved residue(s) required for the propagation of feature annotation.</text>
</comment>
<dbReference type="Gene3D" id="2.10.90.10">
    <property type="entry name" value="Cystine-knot cytokines"/>
    <property type="match status" value="1"/>
</dbReference>
<feature type="region of interest" description="Disordered" evidence="3">
    <location>
        <begin position="1"/>
        <end position="20"/>
    </location>
</feature>
<dbReference type="InterPro" id="IPR029034">
    <property type="entry name" value="Cystine-knot_cytokine"/>
</dbReference>
<name>A0A913YYY9_PATMI</name>